<dbReference type="AlphaFoldDB" id="A0A016SS37"/>
<gene>
    <name evidence="1" type="primary">Acey_s0184.g1005</name>
    <name evidence="1" type="ORF">Y032_0184g1005</name>
</gene>
<comment type="caution">
    <text evidence="1">The sequence shown here is derived from an EMBL/GenBank/DDBJ whole genome shotgun (WGS) entry which is preliminary data.</text>
</comment>
<name>A0A016SS37_9BILA</name>
<proteinExistence type="predicted"/>
<reference evidence="2" key="1">
    <citation type="journal article" date="2015" name="Nat. Genet.">
        <title>The genome and transcriptome of the zoonotic hookworm Ancylostoma ceylanicum identify infection-specific gene families.</title>
        <authorList>
            <person name="Schwarz E.M."/>
            <person name="Hu Y."/>
            <person name="Antoshechkin I."/>
            <person name="Miller M.M."/>
            <person name="Sternberg P.W."/>
            <person name="Aroian R.V."/>
        </authorList>
    </citation>
    <scope>NUCLEOTIDE SEQUENCE</scope>
    <source>
        <strain evidence="2">HY135</strain>
    </source>
</reference>
<evidence type="ECO:0000313" key="1">
    <source>
        <dbReference type="EMBL" id="EYB93221.1"/>
    </source>
</evidence>
<keyword evidence="2" id="KW-1185">Reference proteome</keyword>
<dbReference type="EMBL" id="JARK01001520">
    <property type="protein sequence ID" value="EYB93221.1"/>
    <property type="molecule type" value="Genomic_DNA"/>
</dbReference>
<dbReference type="Proteomes" id="UP000024635">
    <property type="component" value="Unassembled WGS sequence"/>
</dbReference>
<accession>A0A016SS37</accession>
<sequence>MVTVTGRGLSQTQVILQHGLVYDVRAQVAEVKPKLCYTLINDNGYTAIFPSLHRGQRHYSSSSSRKISKSKISPKLCLLVLFDALITKIILRLYSKAIFVWSR</sequence>
<organism evidence="1 2">
    <name type="scientific">Ancylostoma ceylanicum</name>
    <dbReference type="NCBI Taxonomy" id="53326"/>
    <lineage>
        <taxon>Eukaryota</taxon>
        <taxon>Metazoa</taxon>
        <taxon>Ecdysozoa</taxon>
        <taxon>Nematoda</taxon>
        <taxon>Chromadorea</taxon>
        <taxon>Rhabditida</taxon>
        <taxon>Rhabditina</taxon>
        <taxon>Rhabditomorpha</taxon>
        <taxon>Strongyloidea</taxon>
        <taxon>Ancylostomatidae</taxon>
        <taxon>Ancylostomatinae</taxon>
        <taxon>Ancylostoma</taxon>
    </lineage>
</organism>
<protein>
    <submittedName>
        <fullName evidence="1">Uncharacterized protein</fullName>
    </submittedName>
</protein>
<evidence type="ECO:0000313" key="2">
    <source>
        <dbReference type="Proteomes" id="UP000024635"/>
    </source>
</evidence>